<dbReference type="AlphaFoldDB" id="A0A1D9PTL4"/>
<protein>
    <submittedName>
        <fullName evidence="2">Uncharacterized protein</fullName>
    </submittedName>
</protein>
<evidence type="ECO:0000313" key="2">
    <source>
        <dbReference type="EMBL" id="APA06054.1"/>
    </source>
</evidence>
<dbReference type="RefSeq" id="XP_001597325.1">
    <property type="nucleotide sequence ID" value="XM_001597275.1"/>
</dbReference>
<proteinExistence type="predicted"/>
<name>A0A1D9PTL4_SCLS1</name>
<feature type="compositionally biased region" description="Polar residues" evidence="1">
    <location>
        <begin position="96"/>
        <end position="114"/>
    </location>
</feature>
<sequence>MTYISVMERIRHIFVVEERCHLGIVSVARFYSVINQWEGNNEVPKSGTFNLTIDQLMDVYQYKKEKHVWESSLGGKEKFGGLPALEFPGVEPRFDQFNNPSIKSETTPRSNDTDPGSDFLAVVKDEEGNKDYSAESLAQQKERLNIKIAELRVKAKYQIAAAETQF</sequence>
<gene>
    <name evidence="2" type="ORF">sscle_01g008240</name>
</gene>
<reference evidence="3" key="1">
    <citation type="journal article" date="2017" name="Genome Biol. Evol.">
        <title>The complete genome sequence of the phytopathogenic fungus Sclerotinia sclerotiorum reveals insights into the genome architecture of broad host range pathogens.</title>
        <authorList>
            <person name="Derbyshire M."/>
            <person name="Denton-Giles M."/>
            <person name="Hegedus D."/>
            <person name="Seifbarghy S."/>
            <person name="Rollins J."/>
            <person name="van Kan J."/>
            <person name="Seidl M.F."/>
            <person name="Faino L."/>
            <person name="Mbengue M."/>
            <person name="Navaud O."/>
            <person name="Raffaele S."/>
            <person name="Hammond-Kosack K."/>
            <person name="Heard S."/>
            <person name="Oliver R."/>
        </authorList>
    </citation>
    <scope>NUCLEOTIDE SEQUENCE [LARGE SCALE GENOMIC DNA]</scope>
    <source>
        <strain evidence="3">ATCC 18683 / 1980 / Ss-1</strain>
    </source>
</reference>
<dbReference type="VEuPathDB" id="FungiDB:sscle_01g008240"/>
<dbReference type="OrthoDB" id="10518374at2759"/>
<evidence type="ECO:0000313" key="3">
    <source>
        <dbReference type="Proteomes" id="UP000177798"/>
    </source>
</evidence>
<dbReference type="Proteomes" id="UP000177798">
    <property type="component" value="Chromosome 1"/>
</dbReference>
<dbReference type="KEGG" id="ssl:SS1G_01519"/>
<evidence type="ECO:0000256" key="1">
    <source>
        <dbReference type="SAM" id="MobiDB-lite"/>
    </source>
</evidence>
<accession>A0A1D9PTL4</accession>
<feature type="region of interest" description="Disordered" evidence="1">
    <location>
        <begin position="96"/>
        <end position="119"/>
    </location>
</feature>
<organism evidence="2 3">
    <name type="scientific">Sclerotinia sclerotiorum (strain ATCC 18683 / 1980 / Ss-1)</name>
    <name type="common">White mold</name>
    <name type="synonym">Whetzelinia sclerotiorum</name>
    <dbReference type="NCBI Taxonomy" id="665079"/>
    <lineage>
        <taxon>Eukaryota</taxon>
        <taxon>Fungi</taxon>
        <taxon>Dikarya</taxon>
        <taxon>Ascomycota</taxon>
        <taxon>Pezizomycotina</taxon>
        <taxon>Leotiomycetes</taxon>
        <taxon>Helotiales</taxon>
        <taxon>Sclerotiniaceae</taxon>
        <taxon>Sclerotinia</taxon>
    </lineage>
</organism>
<dbReference type="EMBL" id="CP017814">
    <property type="protein sequence ID" value="APA06054.1"/>
    <property type="molecule type" value="Genomic_DNA"/>
</dbReference>